<dbReference type="NCBIfam" id="TIGR02808">
    <property type="entry name" value="short_TIGR02808"/>
    <property type="match status" value="1"/>
</dbReference>
<dbReference type="AlphaFoldDB" id="A0A1Y6IZE2"/>
<sequence>MSTLESIIWHILGYSAMPVIILSGFIAVAIISVWVLSVTKDKQ</sequence>
<name>A0A1Y6IZE2_9VIBR</name>
<feature type="transmembrane region" description="Helical" evidence="1">
    <location>
        <begin position="12"/>
        <end position="36"/>
    </location>
</feature>
<dbReference type="InterPro" id="IPR014175">
    <property type="entry name" value="CHP02808"/>
</dbReference>
<keyword evidence="1" id="KW-1133">Transmembrane helix</keyword>
<keyword evidence="1" id="KW-0472">Membrane</keyword>
<dbReference type="OrthoDB" id="6198493at2"/>
<evidence type="ECO:0000256" key="1">
    <source>
        <dbReference type="SAM" id="Phobius"/>
    </source>
</evidence>
<proteinExistence type="predicted"/>
<organism evidence="3 4">
    <name type="scientific">Vibrio mangrovi</name>
    <dbReference type="NCBI Taxonomy" id="474394"/>
    <lineage>
        <taxon>Bacteria</taxon>
        <taxon>Pseudomonadati</taxon>
        <taxon>Pseudomonadota</taxon>
        <taxon>Gammaproteobacteria</taxon>
        <taxon>Vibrionales</taxon>
        <taxon>Vibrionaceae</taxon>
        <taxon>Vibrio</taxon>
    </lineage>
</organism>
<keyword evidence="5" id="KW-1185">Reference proteome</keyword>
<gene>
    <name evidence="2" type="ORF">SBX37_21050</name>
    <name evidence="3" type="ORF">VIM7927_03518</name>
</gene>
<accession>A0A1Y6IZE2</accession>
<evidence type="ECO:0000313" key="5">
    <source>
        <dbReference type="Proteomes" id="UP001283366"/>
    </source>
</evidence>
<evidence type="ECO:0000313" key="3">
    <source>
        <dbReference type="EMBL" id="SMS02200.1"/>
    </source>
</evidence>
<dbReference type="RefSeq" id="WP_087482218.1">
    <property type="nucleotide sequence ID" value="NZ_AP024884.1"/>
</dbReference>
<dbReference type="Proteomes" id="UP001283366">
    <property type="component" value="Unassembled WGS sequence"/>
</dbReference>
<reference evidence="2 5" key="2">
    <citation type="submission" date="2023-11" db="EMBL/GenBank/DDBJ databases">
        <title>Plant-associative lifestyle of Vibrio porteresiae and its evolutionary dynamics.</title>
        <authorList>
            <person name="Rameshkumar N."/>
            <person name="Kirti K."/>
        </authorList>
    </citation>
    <scope>NUCLEOTIDE SEQUENCE [LARGE SCALE GENOMIC DNA]</scope>
    <source>
        <strain evidence="2 5">MSSRF38</strain>
    </source>
</reference>
<evidence type="ECO:0000313" key="4">
    <source>
        <dbReference type="Proteomes" id="UP000196125"/>
    </source>
</evidence>
<evidence type="ECO:0000313" key="2">
    <source>
        <dbReference type="EMBL" id="MDW6005360.1"/>
    </source>
</evidence>
<keyword evidence="1" id="KW-0812">Transmembrane</keyword>
<dbReference type="Pfam" id="PF09574">
    <property type="entry name" value="DUF2374"/>
    <property type="match status" value="1"/>
</dbReference>
<dbReference type="EMBL" id="JAWRCO010000002">
    <property type="protein sequence ID" value="MDW6005360.1"/>
    <property type="molecule type" value="Genomic_DNA"/>
</dbReference>
<dbReference type="Proteomes" id="UP000196125">
    <property type="component" value="Unassembled WGS sequence"/>
</dbReference>
<reference evidence="3 4" key="1">
    <citation type="submission" date="2017-05" db="EMBL/GenBank/DDBJ databases">
        <authorList>
            <person name="Song R."/>
            <person name="Chenine A.L."/>
            <person name="Ruprecht R.M."/>
        </authorList>
    </citation>
    <scope>NUCLEOTIDE SEQUENCE [LARGE SCALE GENOMIC DNA]</scope>
    <source>
        <strain evidence="3 4">CECT 7927</strain>
    </source>
</reference>
<protein>
    <submittedName>
        <fullName evidence="2">TIGR02808 family protein</fullName>
    </submittedName>
</protein>
<dbReference type="EMBL" id="FXXI01000008">
    <property type="protein sequence ID" value="SMS02200.1"/>
    <property type="molecule type" value="Genomic_DNA"/>
</dbReference>